<evidence type="ECO:0000256" key="1">
    <source>
        <dbReference type="SAM" id="MobiDB-lite"/>
    </source>
</evidence>
<feature type="region of interest" description="Disordered" evidence="1">
    <location>
        <begin position="1"/>
        <end position="40"/>
    </location>
</feature>
<reference evidence="2" key="1">
    <citation type="submission" date="2020-11" db="EMBL/GenBank/DDBJ databases">
        <authorList>
            <person name="Whitehead M."/>
        </authorList>
    </citation>
    <scope>NUCLEOTIDE SEQUENCE</scope>
    <source>
        <strain evidence="2">EGII</strain>
    </source>
</reference>
<sequence>MVRAPVPIVISSDEKEEVRRGEIDVREENSQRPDDGYTDYTRRVTMTIRIFDDRITNTRPPQQQQATENTTRFEEDHNIEENTALTLWLRQTGEPTTKPPGWRDFTNTDPLLTELIAKPKGK</sequence>
<name>A0A811U9C3_CERCA</name>
<evidence type="ECO:0000313" key="3">
    <source>
        <dbReference type="Proteomes" id="UP000606786"/>
    </source>
</evidence>
<organism evidence="2 3">
    <name type="scientific">Ceratitis capitata</name>
    <name type="common">Mediterranean fruit fly</name>
    <name type="synonym">Tephritis capitata</name>
    <dbReference type="NCBI Taxonomy" id="7213"/>
    <lineage>
        <taxon>Eukaryota</taxon>
        <taxon>Metazoa</taxon>
        <taxon>Ecdysozoa</taxon>
        <taxon>Arthropoda</taxon>
        <taxon>Hexapoda</taxon>
        <taxon>Insecta</taxon>
        <taxon>Pterygota</taxon>
        <taxon>Neoptera</taxon>
        <taxon>Endopterygota</taxon>
        <taxon>Diptera</taxon>
        <taxon>Brachycera</taxon>
        <taxon>Muscomorpha</taxon>
        <taxon>Tephritoidea</taxon>
        <taxon>Tephritidae</taxon>
        <taxon>Ceratitis</taxon>
        <taxon>Ceratitis</taxon>
    </lineage>
</organism>
<keyword evidence="3" id="KW-1185">Reference proteome</keyword>
<dbReference type="Proteomes" id="UP000606786">
    <property type="component" value="Unassembled WGS sequence"/>
</dbReference>
<accession>A0A811U9C3</accession>
<feature type="region of interest" description="Disordered" evidence="1">
    <location>
        <begin position="54"/>
        <end position="78"/>
    </location>
</feature>
<feature type="compositionally biased region" description="Polar residues" evidence="1">
    <location>
        <begin position="57"/>
        <end position="70"/>
    </location>
</feature>
<dbReference type="EMBL" id="CAJHJT010000001">
    <property type="protein sequence ID" value="CAD6995431.1"/>
    <property type="molecule type" value="Genomic_DNA"/>
</dbReference>
<dbReference type="AlphaFoldDB" id="A0A811U9C3"/>
<gene>
    <name evidence="2" type="ORF">CCAP1982_LOCUS4148</name>
</gene>
<proteinExistence type="predicted"/>
<comment type="caution">
    <text evidence="2">The sequence shown here is derived from an EMBL/GenBank/DDBJ whole genome shotgun (WGS) entry which is preliminary data.</text>
</comment>
<protein>
    <submittedName>
        <fullName evidence="2">(Mediterranean fruit fly) hypothetical protein</fullName>
    </submittedName>
</protein>
<feature type="compositionally biased region" description="Basic and acidic residues" evidence="1">
    <location>
        <begin position="12"/>
        <end position="35"/>
    </location>
</feature>
<evidence type="ECO:0000313" key="2">
    <source>
        <dbReference type="EMBL" id="CAD6995431.1"/>
    </source>
</evidence>